<evidence type="ECO:0000313" key="4">
    <source>
        <dbReference type="Proteomes" id="UP000886998"/>
    </source>
</evidence>
<feature type="region of interest" description="Disordered" evidence="1">
    <location>
        <begin position="1"/>
        <end position="22"/>
    </location>
</feature>
<reference evidence="3" key="1">
    <citation type="submission" date="2020-08" db="EMBL/GenBank/DDBJ databases">
        <title>Multicomponent nature underlies the extraordinary mechanical properties of spider dragline silk.</title>
        <authorList>
            <person name="Kono N."/>
            <person name="Nakamura H."/>
            <person name="Mori M."/>
            <person name="Yoshida Y."/>
            <person name="Ohtoshi R."/>
            <person name="Malay A.D."/>
            <person name="Moran D.A.P."/>
            <person name="Tomita M."/>
            <person name="Numata K."/>
            <person name="Arakawa K."/>
        </authorList>
    </citation>
    <scope>NUCLEOTIDE SEQUENCE</scope>
</reference>
<proteinExistence type="predicted"/>
<dbReference type="InterPro" id="IPR041012">
    <property type="entry name" value="GEN_chromo"/>
</dbReference>
<dbReference type="AlphaFoldDB" id="A0A8X6X804"/>
<comment type="caution">
    <text evidence="3">The sequence shown here is derived from an EMBL/GenBank/DDBJ whole genome shotgun (WGS) entry which is preliminary data.</text>
</comment>
<gene>
    <name evidence="3" type="ORF">TNIN_459991</name>
</gene>
<keyword evidence="4" id="KW-1185">Reference proteome</keyword>
<accession>A0A8X6X804</accession>
<dbReference type="Proteomes" id="UP000886998">
    <property type="component" value="Unassembled WGS sequence"/>
</dbReference>
<sequence length="113" mass="12978">MGGAFLVNGKSKKNCPVSETNNQAGNIKKGLGEFQIVKKELVQSCEKLQCQRSRMFKIQRKLTDDQSSEMDDENLCTVENKERFKKSYPDIVDEFYSLRKSKSPSKPKIRKVL</sequence>
<dbReference type="Pfam" id="PF18704">
    <property type="entry name" value="Chromo_2"/>
    <property type="match status" value="1"/>
</dbReference>
<name>A0A8X6X804_9ARAC</name>
<protein>
    <recommendedName>
        <fullName evidence="2">Flap endonuclease GEN chromatin organization modifier domain-containing protein</fullName>
    </recommendedName>
</protein>
<dbReference type="EMBL" id="BMAV01006451">
    <property type="protein sequence ID" value="GFY48429.1"/>
    <property type="molecule type" value="Genomic_DNA"/>
</dbReference>
<evidence type="ECO:0000256" key="1">
    <source>
        <dbReference type="SAM" id="MobiDB-lite"/>
    </source>
</evidence>
<feature type="domain" description="Flap endonuclease GEN chromatin organization modifier" evidence="2">
    <location>
        <begin position="54"/>
        <end position="95"/>
    </location>
</feature>
<organism evidence="3 4">
    <name type="scientific">Trichonephila inaurata madagascariensis</name>
    <dbReference type="NCBI Taxonomy" id="2747483"/>
    <lineage>
        <taxon>Eukaryota</taxon>
        <taxon>Metazoa</taxon>
        <taxon>Ecdysozoa</taxon>
        <taxon>Arthropoda</taxon>
        <taxon>Chelicerata</taxon>
        <taxon>Arachnida</taxon>
        <taxon>Araneae</taxon>
        <taxon>Araneomorphae</taxon>
        <taxon>Entelegynae</taxon>
        <taxon>Araneoidea</taxon>
        <taxon>Nephilidae</taxon>
        <taxon>Trichonephila</taxon>
        <taxon>Trichonephila inaurata</taxon>
    </lineage>
</organism>
<evidence type="ECO:0000313" key="3">
    <source>
        <dbReference type="EMBL" id="GFY48429.1"/>
    </source>
</evidence>
<evidence type="ECO:0000259" key="2">
    <source>
        <dbReference type="Pfam" id="PF18704"/>
    </source>
</evidence>